<comment type="caution">
    <text evidence="3">The sequence shown here is derived from an EMBL/GenBank/DDBJ whole genome shotgun (WGS) entry which is preliminary data.</text>
</comment>
<evidence type="ECO:0000313" key="3">
    <source>
        <dbReference type="EMBL" id="SNX87984.1"/>
    </source>
</evidence>
<dbReference type="Proteomes" id="UP001294444">
    <property type="component" value="Unassembled WGS sequence"/>
</dbReference>
<feature type="region of interest" description="Disordered" evidence="1">
    <location>
        <begin position="82"/>
        <end position="126"/>
    </location>
</feature>
<dbReference type="AlphaFoldDB" id="A0AAJ4XRL3"/>
<keyword evidence="2" id="KW-0732">Signal</keyword>
<evidence type="ECO:0000256" key="2">
    <source>
        <dbReference type="SAM" id="SignalP"/>
    </source>
</evidence>
<dbReference type="EMBL" id="OAPG01000022">
    <property type="protein sequence ID" value="SNX87984.1"/>
    <property type="molecule type" value="Genomic_DNA"/>
</dbReference>
<sequence length="221" mass="23629">MQLTNAFVVLALLTTAVTFAAPLPQAGGWNSVKALGKVRNLFGKSKGESSGSGRLEDYLAKGSKIDPENPEYVIRDENYATGHGSAASSRHSSPDRDTITYSSSENSPSGAGSSAHAHYEPANSARGNSAWDDYNGIINRPPQTIPQAVNDHFVGIRFDPSPSLPPQGVHYANSEPGVFPPQGVHYANSEPGVFLPPLEESSSPRYASWSNNFGCEYNFLS</sequence>
<feature type="compositionally biased region" description="Low complexity" evidence="1">
    <location>
        <begin position="102"/>
        <end position="116"/>
    </location>
</feature>
<feature type="signal peptide" evidence="2">
    <location>
        <begin position="1"/>
        <end position="20"/>
    </location>
</feature>
<keyword evidence="4" id="KW-1185">Reference proteome</keyword>
<evidence type="ECO:0000256" key="1">
    <source>
        <dbReference type="SAM" id="MobiDB-lite"/>
    </source>
</evidence>
<evidence type="ECO:0000313" key="4">
    <source>
        <dbReference type="Proteomes" id="UP001294444"/>
    </source>
</evidence>
<proteinExistence type="predicted"/>
<reference evidence="3" key="1">
    <citation type="submission" date="2023-10" db="EMBL/GenBank/DDBJ databases">
        <authorList>
            <person name="Guldener U."/>
        </authorList>
    </citation>
    <scope>NUCLEOTIDE SEQUENCE</scope>
    <source>
        <strain evidence="3">Mp4</strain>
    </source>
</reference>
<gene>
    <name evidence="3" type="ORF">MEPE_06695</name>
</gene>
<accession>A0AAJ4XRL3</accession>
<name>A0AAJ4XRL3_9BASI</name>
<protein>
    <submittedName>
        <fullName evidence="3">Uncharacterized protein</fullName>
    </submittedName>
</protein>
<feature type="chain" id="PRO_5042465339" evidence="2">
    <location>
        <begin position="21"/>
        <end position="221"/>
    </location>
</feature>
<organism evidence="3 4">
    <name type="scientific">Melanopsichium pennsylvanicum</name>
    <dbReference type="NCBI Taxonomy" id="63383"/>
    <lineage>
        <taxon>Eukaryota</taxon>
        <taxon>Fungi</taxon>
        <taxon>Dikarya</taxon>
        <taxon>Basidiomycota</taxon>
        <taxon>Ustilaginomycotina</taxon>
        <taxon>Ustilaginomycetes</taxon>
        <taxon>Ustilaginales</taxon>
        <taxon>Ustilaginaceae</taxon>
        <taxon>Melanopsichium</taxon>
    </lineage>
</organism>
<feature type="compositionally biased region" description="Low complexity" evidence="1">
    <location>
        <begin position="82"/>
        <end position="91"/>
    </location>
</feature>